<feature type="chain" id="PRO_5020589864" description="Outer membrane protein assembly factor BamA" evidence="1">
    <location>
        <begin position="22"/>
        <end position="554"/>
    </location>
</feature>
<reference evidence="2 3" key="1">
    <citation type="submission" date="2019-04" db="EMBL/GenBank/DDBJ databases">
        <title>Flavobacterium sp. nov. isolated from construction timber.</title>
        <authorList>
            <person name="Lin S.-Y."/>
            <person name="Chang C.-T."/>
            <person name="Young C.-C."/>
        </authorList>
    </citation>
    <scope>NUCLEOTIDE SEQUENCE [LARGE SCALE GENOMIC DNA]</scope>
    <source>
        <strain evidence="2 3">CC-CTC003</strain>
    </source>
</reference>
<protein>
    <recommendedName>
        <fullName evidence="4">Outer membrane protein assembly factor BamA</fullName>
    </recommendedName>
</protein>
<organism evidence="2 3">
    <name type="scientific">Flavobacterium supellecticarium</name>
    <dbReference type="NCBI Taxonomy" id="2565924"/>
    <lineage>
        <taxon>Bacteria</taxon>
        <taxon>Pseudomonadati</taxon>
        <taxon>Bacteroidota</taxon>
        <taxon>Flavobacteriia</taxon>
        <taxon>Flavobacteriales</taxon>
        <taxon>Flavobacteriaceae</taxon>
        <taxon>Flavobacterium</taxon>
    </lineage>
</organism>
<dbReference type="AlphaFoldDB" id="A0A4S3ZXB7"/>
<comment type="caution">
    <text evidence="2">The sequence shown here is derived from an EMBL/GenBank/DDBJ whole genome shotgun (WGS) entry which is preliminary data.</text>
</comment>
<sequence length="554" mass="63784">MKKLFLLTLFLLLSLSGKTQNLYLKIEGNSATQSILIDSIGYQSKHSNTKSILDESHNFSNTLLKIGYLENSLLDQKKVNDSTFLFRYDLGKKTNSIHIFTKNITVAVRDLLNLNKDTLIIPLSGVEDFMNTNIHLLEKKGYSLSSIQLINHKKYQNTLYAELKIDTEKKRILDDIIIAGYPKFPEGIRRNIVRQNRKRIFNQNNLKEIHSNFNALPFVNQIKYPEILFTTDSTKVYVYLEKARPNRFDGFVGFSNDDNGSVKFNGYLDLLLNNILNAGEKFNLYWKNDGKEQTTFTLGAEIPYLFKSPLGIKGSLKIFKQDSTFQNTSSDINLGYYFNYNSKVFLGYQETESVDIQKANSSSLSNYNNSFVTGTYEYAQYNPEDFLFPEKTSFLIRTGLGSRKSKNETNDQYFVQLNASHNIYLNRRNIFNIRNQTFYLQSDHYIINELYRFGGINSIRGFNENSLQASLYSGLLIEYRYILASNIYVHSITDFAYFEDKITNHKDNLLGLGFGFGLLTKTGLFNIIYANGSAKNNEIQLSNSIIHISFKTKF</sequence>
<dbReference type="EMBL" id="SSNZ01000003">
    <property type="protein sequence ID" value="THF50495.1"/>
    <property type="molecule type" value="Genomic_DNA"/>
</dbReference>
<accession>A0A4S3ZXB7</accession>
<dbReference type="Gene3D" id="2.40.160.50">
    <property type="entry name" value="membrane protein fhac: a member of the omp85/tpsb transporter family"/>
    <property type="match status" value="1"/>
</dbReference>
<gene>
    <name evidence="2" type="ORF">E6C50_09715</name>
</gene>
<keyword evidence="1" id="KW-0732">Signal</keyword>
<feature type="signal peptide" evidence="1">
    <location>
        <begin position="1"/>
        <end position="21"/>
    </location>
</feature>
<evidence type="ECO:0000313" key="3">
    <source>
        <dbReference type="Proteomes" id="UP000307507"/>
    </source>
</evidence>
<dbReference type="RefSeq" id="WP_136403041.1">
    <property type="nucleotide sequence ID" value="NZ_SSNZ01000003.1"/>
</dbReference>
<evidence type="ECO:0008006" key="4">
    <source>
        <dbReference type="Google" id="ProtNLM"/>
    </source>
</evidence>
<evidence type="ECO:0000313" key="2">
    <source>
        <dbReference type="EMBL" id="THF50495.1"/>
    </source>
</evidence>
<dbReference type="OrthoDB" id="9811416at2"/>
<name>A0A4S3ZXB7_9FLAO</name>
<proteinExistence type="predicted"/>
<keyword evidence="3" id="KW-1185">Reference proteome</keyword>
<dbReference type="Proteomes" id="UP000307507">
    <property type="component" value="Unassembled WGS sequence"/>
</dbReference>
<evidence type="ECO:0000256" key="1">
    <source>
        <dbReference type="SAM" id="SignalP"/>
    </source>
</evidence>